<dbReference type="KEGG" id="smaa:IT774_16180"/>
<dbReference type="SUPFAM" id="SSF47226">
    <property type="entry name" value="Histidine-containing phosphotransfer domain, HPT domain"/>
    <property type="match status" value="1"/>
</dbReference>
<dbReference type="AlphaFoldDB" id="A0A7S9DXR1"/>
<evidence type="ECO:0000313" key="2">
    <source>
        <dbReference type="Proteomes" id="UP000595095"/>
    </source>
</evidence>
<dbReference type="RefSeq" id="WP_195810684.1">
    <property type="nucleotide sequence ID" value="NZ_CP064795.1"/>
</dbReference>
<proteinExistence type="predicted"/>
<dbReference type="EMBL" id="CP064795">
    <property type="protein sequence ID" value="QPG05598.1"/>
    <property type="molecule type" value="Genomic_DNA"/>
</dbReference>
<dbReference type="GO" id="GO:0000160">
    <property type="term" value="P:phosphorelay signal transduction system"/>
    <property type="evidence" value="ECO:0007669"/>
    <property type="project" value="InterPro"/>
</dbReference>
<accession>A0A7S9DXR1</accession>
<dbReference type="Gene3D" id="1.20.120.160">
    <property type="entry name" value="HPT domain"/>
    <property type="match status" value="1"/>
</dbReference>
<sequence length="112" mass="12368">MNMQDLELYQRLDGNKELAEKLIARFATSLPILIVRLTLALKNQDSLRAGSQLTMLKEVASALSAPHILRALTELETQLQGTSCVPSQDCISRVEHIAADFSRHLHACSLGK</sequence>
<dbReference type="InterPro" id="IPR036641">
    <property type="entry name" value="HPT_dom_sf"/>
</dbReference>
<reference evidence="1 2" key="1">
    <citation type="submission" date="2020-11" db="EMBL/GenBank/DDBJ databases">
        <title>Complete genome sequence for Salinimonas sp. strain G2-b.</title>
        <authorList>
            <person name="Park S.-J."/>
        </authorList>
    </citation>
    <scope>NUCLEOTIDE SEQUENCE [LARGE SCALE GENOMIC DNA]</scope>
    <source>
        <strain evidence="1 2">G2-b</strain>
    </source>
</reference>
<gene>
    <name evidence="1" type="ORF">IT774_16180</name>
</gene>
<evidence type="ECO:0000313" key="1">
    <source>
        <dbReference type="EMBL" id="QPG05598.1"/>
    </source>
</evidence>
<protein>
    <recommendedName>
        <fullName evidence="3">HPt domain-containing protein</fullName>
    </recommendedName>
</protein>
<dbReference type="Proteomes" id="UP000595095">
    <property type="component" value="Chromosome"/>
</dbReference>
<name>A0A7S9DXR1_9ALTE</name>
<evidence type="ECO:0008006" key="3">
    <source>
        <dbReference type="Google" id="ProtNLM"/>
    </source>
</evidence>
<keyword evidence="2" id="KW-1185">Reference proteome</keyword>
<organism evidence="1 2">
    <name type="scientific">Salinimonas marina</name>
    <dbReference type="NCBI Taxonomy" id="2785918"/>
    <lineage>
        <taxon>Bacteria</taxon>
        <taxon>Pseudomonadati</taxon>
        <taxon>Pseudomonadota</taxon>
        <taxon>Gammaproteobacteria</taxon>
        <taxon>Alteromonadales</taxon>
        <taxon>Alteromonadaceae</taxon>
        <taxon>Alteromonas/Salinimonas group</taxon>
        <taxon>Salinimonas</taxon>
    </lineage>
</organism>